<dbReference type="InterPro" id="IPR006121">
    <property type="entry name" value="HMA_dom"/>
</dbReference>
<accession>A0ABT3PK19</accession>
<protein>
    <submittedName>
        <fullName evidence="3">Heavy-metal-associated domain-containing protein</fullName>
    </submittedName>
</protein>
<feature type="signal peptide" evidence="1">
    <location>
        <begin position="1"/>
        <end position="24"/>
    </location>
</feature>
<evidence type="ECO:0000313" key="4">
    <source>
        <dbReference type="Proteomes" id="UP001207918"/>
    </source>
</evidence>
<dbReference type="PROSITE" id="PS50846">
    <property type="entry name" value="HMA_2"/>
    <property type="match status" value="1"/>
</dbReference>
<comment type="caution">
    <text evidence="3">The sequence shown here is derived from an EMBL/GenBank/DDBJ whole genome shotgun (WGS) entry which is preliminary data.</text>
</comment>
<keyword evidence="4" id="KW-1185">Reference proteome</keyword>
<dbReference type="Proteomes" id="UP001207918">
    <property type="component" value="Unassembled WGS sequence"/>
</dbReference>
<dbReference type="RefSeq" id="WP_265764945.1">
    <property type="nucleotide sequence ID" value="NZ_JAGGJA010000003.1"/>
</dbReference>
<dbReference type="CDD" id="cd00371">
    <property type="entry name" value="HMA"/>
    <property type="match status" value="1"/>
</dbReference>
<gene>
    <name evidence="3" type="ORF">J6I44_05230</name>
</gene>
<sequence length="120" mass="12924">MMKSFISIITWGILAMGLATLSSAQDTPKQEKTEAAGQQLALEIEGMACSMCEQNCKKSLEKLDGVDVESISASEGIARLIHTGTKPVSDKKLKEAVENAGYKLKKVVRKDANHSDEDGP</sequence>
<proteinExistence type="predicted"/>
<evidence type="ECO:0000313" key="3">
    <source>
        <dbReference type="EMBL" id="MCW9706242.1"/>
    </source>
</evidence>
<evidence type="ECO:0000256" key="1">
    <source>
        <dbReference type="SAM" id="SignalP"/>
    </source>
</evidence>
<feature type="chain" id="PRO_5046075166" evidence="1">
    <location>
        <begin position="25"/>
        <end position="120"/>
    </location>
</feature>
<reference evidence="3 4" key="1">
    <citation type="submission" date="2021-03" db="EMBL/GenBank/DDBJ databases">
        <title>Aliifodinibius sp. nov., a new bacterium isolated from saline soil.</title>
        <authorList>
            <person name="Galisteo C."/>
            <person name="De La Haba R."/>
            <person name="Sanchez-Porro C."/>
            <person name="Ventosa A."/>
        </authorList>
    </citation>
    <scope>NUCLEOTIDE SEQUENCE [LARGE SCALE GENOMIC DNA]</scope>
    <source>
        <strain evidence="3 4">1BSP15-2V2</strain>
    </source>
</reference>
<dbReference type="SUPFAM" id="SSF55008">
    <property type="entry name" value="HMA, heavy metal-associated domain"/>
    <property type="match status" value="1"/>
</dbReference>
<keyword evidence="1" id="KW-0732">Signal</keyword>
<dbReference type="Gene3D" id="3.30.70.100">
    <property type="match status" value="1"/>
</dbReference>
<organism evidence="3 4">
    <name type="scientific">Fodinibius salsisoli</name>
    <dbReference type="NCBI Taxonomy" id="2820877"/>
    <lineage>
        <taxon>Bacteria</taxon>
        <taxon>Pseudomonadati</taxon>
        <taxon>Balneolota</taxon>
        <taxon>Balneolia</taxon>
        <taxon>Balneolales</taxon>
        <taxon>Balneolaceae</taxon>
        <taxon>Fodinibius</taxon>
    </lineage>
</organism>
<name>A0ABT3PK19_9BACT</name>
<feature type="domain" description="HMA" evidence="2">
    <location>
        <begin position="38"/>
        <end position="105"/>
    </location>
</feature>
<dbReference type="Pfam" id="PF00403">
    <property type="entry name" value="HMA"/>
    <property type="match status" value="1"/>
</dbReference>
<evidence type="ECO:0000259" key="2">
    <source>
        <dbReference type="PROSITE" id="PS50846"/>
    </source>
</evidence>
<dbReference type="EMBL" id="JAGGJA010000003">
    <property type="protein sequence ID" value="MCW9706242.1"/>
    <property type="molecule type" value="Genomic_DNA"/>
</dbReference>
<dbReference type="InterPro" id="IPR036163">
    <property type="entry name" value="HMA_dom_sf"/>
</dbReference>